<dbReference type="Pfam" id="PF13715">
    <property type="entry name" value="CarbopepD_reg_2"/>
    <property type="match status" value="1"/>
</dbReference>
<dbReference type="Proteomes" id="UP001499909">
    <property type="component" value="Unassembled WGS sequence"/>
</dbReference>
<dbReference type="InterPro" id="IPR037066">
    <property type="entry name" value="Plug_dom_sf"/>
</dbReference>
<dbReference type="PANTHER" id="PTHR30069">
    <property type="entry name" value="TONB-DEPENDENT OUTER MEMBRANE RECEPTOR"/>
    <property type="match status" value="1"/>
</dbReference>
<evidence type="ECO:0000256" key="4">
    <source>
        <dbReference type="ARBA" id="ARBA00022692"/>
    </source>
</evidence>
<dbReference type="InterPro" id="IPR012910">
    <property type="entry name" value="Plug_dom"/>
</dbReference>
<keyword evidence="2" id="KW-0813">Transport</keyword>
<dbReference type="InterPro" id="IPR008969">
    <property type="entry name" value="CarboxyPept-like_regulatory"/>
</dbReference>
<feature type="signal peptide" evidence="7">
    <location>
        <begin position="1"/>
        <end position="20"/>
    </location>
</feature>
<keyword evidence="3" id="KW-1134">Transmembrane beta strand</keyword>
<dbReference type="Pfam" id="PF07715">
    <property type="entry name" value="Plug"/>
    <property type="match status" value="1"/>
</dbReference>
<keyword evidence="4" id="KW-0812">Transmembrane</keyword>
<keyword evidence="10" id="KW-1185">Reference proteome</keyword>
<dbReference type="Gene3D" id="2.40.170.20">
    <property type="entry name" value="TonB-dependent receptor, beta-barrel domain"/>
    <property type="match status" value="1"/>
</dbReference>
<organism evidence="9 10">
    <name type="scientific">Hymenobacter algoricola</name>
    <dbReference type="NCBI Taxonomy" id="486267"/>
    <lineage>
        <taxon>Bacteria</taxon>
        <taxon>Pseudomonadati</taxon>
        <taxon>Bacteroidota</taxon>
        <taxon>Cytophagia</taxon>
        <taxon>Cytophagales</taxon>
        <taxon>Hymenobacteraceae</taxon>
        <taxon>Hymenobacter</taxon>
    </lineage>
</organism>
<evidence type="ECO:0000256" key="2">
    <source>
        <dbReference type="ARBA" id="ARBA00022448"/>
    </source>
</evidence>
<dbReference type="PANTHER" id="PTHR30069:SF50">
    <property type="entry name" value="TONB-DEPENDENT RECEPTOR HI_1217-RELATED"/>
    <property type="match status" value="1"/>
</dbReference>
<evidence type="ECO:0000313" key="9">
    <source>
        <dbReference type="EMBL" id="GAA3937162.1"/>
    </source>
</evidence>
<feature type="chain" id="PRO_5046217703" evidence="7">
    <location>
        <begin position="21"/>
        <end position="929"/>
    </location>
</feature>
<keyword evidence="7" id="KW-0732">Signal</keyword>
<keyword evidence="5" id="KW-0472">Membrane</keyword>
<comment type="caution">
    <text evidence="9">The sequence shown here is derived from an EMBL/GenBank/DDBJ whole genome shotgun (WGS) entry which is preliminary data.</text>
</comment>
<accession>A0ABP7N761</accession>
<gene>
    <name evidence="9" type="ORF">GCM10022406_21670</name>
</gene>
<evidence type="ECO:0000256" key="1">
    <source>
        <dbReference type="ARBA" id="ARBA00004571"/>
    </source>
</evidence>
<protein>
    <submittedName>
        <fullName evidence="9">TonB-dependent receptor</fullName>
    </submittedName>
</protein>
<dbReference type="EMBL" id="BAABDH010000038">
    <property type="protein sequence ID" value="GAA3937162.1"/>
    <property type="molecule type" value="Genomic_DNA"/>
</dbReference>
<evidence type="ECO:0000256" key="3">
    <source>
        <dbReference type="ARBA" id="ARBA00022452"/>
    </source>
</evidence>
<dbReference type="Gene3D" id="2.60.40.1120">
    <property type="entry name" value="Carboxypeptidase-like, regulatory domain"/>
    <property type="match status" value="1"/>
</dbReference>
<keyword evidence="6" id="KW-0998">Cell outer membrane</keyword>
<feature type="domain" description="TonB-dependent receptor plug" evidence="8">
    <location>
        <begin position="122"/>
        <end position="229"/>
    </location>
</feature>
<evidence type="ECO:0000256" key="7">
    <source>
        <dbReference type="SAM" id="SignalP"/>
    </source>
</evidence>
<reference evidence="10" key="1">
    <citation type="journal article" date="2019" name="Int. J. Syst. Evol. Microbiol.">
        <title>The Global Catalogue of Microorganisms (GCM) 10K type strain sequencing project: providing services to taxonomists for standard genome sequencing and annotation.</title>
        <authorList>
            <consortium name="The Broad Institute Genomics Platform"/>
            <consortium name="The Broad Institute Genome Sequencing Center for Infectious Disease"/>
            <person name="Wu L."/>
            <person name="Ma J."/>
        </authorList>
    </citation>
    <scope>NUCLEOTIDE SEQUENCE [LARGE SCALE GENOMIC DNA]</scope>
    <source>
        <strain evidence="10">JCM 17214</strain>
    </source>
</reference>
<dbReference type="SUPFAM" id="SSF56935">
    <property type="entry name" value="Porins"/>
    <property type="match status" value="1"/>
</dbReference>
<proteinExistence type="predicted"/>
<dbReference type="InterPro" id="IPR036942">
    <property type="entry name" value="Beta-barrel_TonB_sf"/>
</dbReference>
<comment type="subcellular location">
    <subcellularLocation>
        <location evidence="1">Cell outer membrane</location>
        <topology evidence="1">Multi-pass membrane protein</topology>
    </subcellularLocation>
</comment>
<evidence type="ECO:0000313" key="10">
    <source>
        <dbReference type="Proteomes" id="UP001499909"/>
    </source>
</evidence>
<dbReference type="Gene3D" id="2.170.130.10">
    <property type="entry name" value="TonB-dependent receptor, plug domain"/>
    <property type="match status" value="1"/>
</dbReference>
<name>A0ABP7N761_9BACT</name>
<evidence type="ECO:0000259" key="8">
    <source>
        <dbReference type="Pfam" id="PF07715"/>
    </source>
</evidence>
<keyword evidence="9" id="KW-0675">Receptor</keyword>
<dbReference type="RefSeq" id="WP_345113373.1">
    <property type="nucleotide sequence ID" value="NZ_BAABDH010000038.1"/>
</dbReference>
<evidence type="ECO:0000256" key="5">
    <source>
        <dbReference type="ARBA" id="ARBA00023136"/>
    </source>
</evidence>
<sequence>MKHSVLTFLLTCLVVLTAAAQSTFSIKGRVLDKLTGEALPGATVQVTGNGINTGAGAEANGSYIVPNLKPGTYSVKASFIGYKLTEQKVTVGTQNAMATFSLASDNATLNEVQVIASVAVERETPVAFAAVNEVKLRETLSNRDLPLILNETPGVYATQGGGGTGDSRINIRGFDQRNVAVLINGVPVNDMENGAVYWSNWDLGDVTKSLQVQRGLSASKISVPAVGGTINVLTRGFDDKKSLLARVETGSNNYQKYSLMLSSGPLKGDWAFTAFGSRRTSDGWVDHAFDDAWTYFGNISKKAGKHRLSLTGMGSPQSHGQRAFQVPVGAYSDEKIRLIGGKPITNGNKGFQYNPNWGPLTRYAYDPLTHTRSNFQPSEDLNERSNYYNKPQVNLNDFWQVNDRLFVSSVVYGSFGNGGGVSGLTDGNSSTILQNSVTGQTDFQRIYNFNVRNYPYTLVRRTGTTINDTIFTPGTEAKSTQFLINNVNSHRWYGFVVGADYNLNDKLTLSAGIDGRSYYGIHYREVRDLLGGDYTTNTGNKNVDPNTRLRVGDKLSYNYDGKTRWLGGYSQLEYKTPVLSAVISATVSEVGYKRIDYFKAKEVTVDGVNYPVPFAGPGVIVNGEGYTNAAGHTVETSWARYTGFSVKAGANYNISEHDNLFVNVGYNQKVPFFNFVYANSGYKYADVKPEGISSVEMGYGITYPSMKATLNAYYTLWGNKSTTFTTNPDQTLLYNNVRNVNARHAGVELSVAQDISRRVQLSAAIALGDWRWTGQGLLTKTTESGEVVGMVDQPVYLAGTHVGDAAQTQFQLGLRYEPFKRAYIRPSFLLFSKYYADFNPENLVNPDTRTDSYRLPTTRNLDLHFGYDFPKVAKDRLRLGLKASVLNVLNEYYFTDVSNRSNSNVIDPAQQQAFFNRGRTFTIGLSAAL</sequence>
<dbReference type="SUPFAM" id="SSF49464">
    <property type="entry name" value="Carboxypeptidase regulatory domain-like"/>
    <property type="match status" value="1"/>
</dbReference>
<evidence type="ECO:0000256" key="6">
    <source>
        <dbReference type="ARBA" id="ARBA00023237"/>
    </source>
</evidence>
<dbReference type="InterPro" id="IPR039426">
    <property type="entry name" value="TonB-dep_rcpt-like"/>
</dbReference>